<gene>
    <name evidence="9" type="ORF">H9868_10030</name>
</gene>
<keyword evidence="7 8" id="KW-0472">Membrane</keyword>
<evidence type="ECO:0000256" key="7">
    <source>
        <dbReference type="ARBA" id="ARBA00023136"/>
    </source>
</evidence>
<dbReference type="InterPro" id="IPR002549">
    <property type="entry name" value="AI-2E-like"/>
</dbReference>
<keyword evidence="3" id="KW-0813">Transport</keyword>
<feature type="transmembrane region" description="Helical" evidence="8">
    <location>
        <begin position="340"/>
        <end position="360"/>
    </location>
</feature>
<sequence length="374" mass="40157">MDRKLLKSILFIVTYTLLLGLVLIKFDEITGLLGEMLALLRPLFIGFGIAFVLNRPCQFFFRLYHKALGKRGETAGQGLAVLSSYIMLLLIIGAIFAFVLPKLGESIQIFASQLNGYIANLQVWANQIAEYFNLTDINLINFTSLQTYLKGAIDAVLTTMSTAAPHLISFTGGIISGIVTLVLAIVFSIYMLGGRETLLGQCRRVLTAYVPPKPAAVVLDVVHLTADTFTNFVSGQLTEACILGGLCALGMLFIQPDYAALIGVIIGVSALVPVAGAYVGAILSAFLLVMVSPVRALIFLVFLVILQQIEGNVIYPRVVGTSIGLPGIWVLTAVTVGGGLFGLVGVLFSVPVASILYTLIKRDVRKRLRTAGEA</sequence>
<evidence type="ECO:0000256" key="1">
    <source>
        <dbReference type="ARBA" id="ARBA00004651"/>
    </source>
</evidence>
<evidence type="ECO:0000256" key="8">
    <source>
        <dbReference type="SAM" id="Phobius"/>
    </source>
</evidence>
<dbReference type="GO" id="GO:0055085">
    <property type="term" value="P:transmembrane transport"/>
    <property type="evidence" value="ECO:0007669"/>
    <property type="project" value="TreeGrafter"/>
</dbReference>
<protein>
    <submittedName>
        <fullName evidence="9">AI-2E family transporter</fullName>
    </submittedName>
</protein>
<comment type="similarity">
    <text evidence="2">Belongs to the autoinducer-2 exporter (AI-2E) (TC 2.A.86) family.</text>
</comment>
<comment type="subcellular location">
    <subcellularLocation>
        <location evidence="1">Cell membrane</location>
        <topology evidence="1">Multi-pass membrane protein</topology>
    </subcellularLocation>
</comment>
<feature type="transmembrane region" description="Helical" evidence="8">
    <location>
        <begin position="38"/>
        <end position="57"/>
    </location>
</feature>
<evidence type="ECO:0000313" key="10">
    <source>
        <dbReference type="Proteomes" id="UP000824192"/>
    </source>
</evidence>
<dbReference type="PANTHER" id="PTHR21716">
    <property type="entry name" value="TRANSMEMBRANE PROTEIN"/>
    <property type="match status" value="1"/>
</dbReference>
<evidence type="ECO:0000256" key="2">
    <source>
        <dbReference type="ARBA" id="ARBA00009773"/>
    </source>
</evidence>
<keyword evidence="5 8" id="KW-0812">Transmembrane</keyword>
<accession>A0A9D1UPH8</accession>
<dbReference type="Proteomes" id="UP000824192">
    <property type="component" value="Unassembled WGS sequence"/>
</dbReference>
<feature type="transmembrane region" description="Helical" evidence="8">
    <location>
        <begin position="78"/>
        <end position="100"/>
    </location>
</feature>
<dbReference type="PANTHER" id="PTHR21716:SF53">
    <property type="entry name" value="PERMEASE PERM-RELATED"/>
    <property type="match status" value="1"/>
</dbReference>
<feature type="transmembrane region" description="Helical" evidence="8">
    <location>
        <begin position="167"/>
        <end position="193"/>
    </location>
</feature>
<feature type="transmembrane region" description="Helical" evidence="8">
    <location>
        <begin position="9"/>
        <end position="26"/>
    </location>
</feature>
<reference evidence="9" key="1">
    <citation type="journal article" date="2021" name="PeerJ">
        <title>Extensive microbial diversity within the chicken gut microbiome revealed by metagenomics and culture.</title>
        <authorList>
            <person name="Gilroy R."/>
            <person name="Ravi A."/>
            <person name="Getino M."/>
            <person name="Pursley I."/>
            <person name="Horton D.L."/>
            <person name="Alikhan N.F."/>
            <person name="Baker D."/>
            <person name="Gharbi K."/>
            <person name="Hall N."/>
            <person name="Watson M."/>
            <person name="Adriaenssens E.M."/>
            <person name="Foster-Nyarko E."/>
            <person name="Jarju S."/>
            <person name="Secka A."/>
            <person name="Antonio M."/>
            <person name="Oren A."/>
            <person name="Chaudhuri R.R."/>
            <person name="La Ragione R."/>
            <person name="Hildebrand F."/>
            <person name="Pallen M.J."/>
        </authorList>
    </citation>
    <scope>NUCLEOTIDE SEQUENCE</scope>
    <source>
        <strain evidence="9">ChiGjej6B6-1540</strain>
    </source>
</reference>
<evidence type="ECO:0000256" key="4">
    <source>
        <dbReference type="ARBA" id="ARBA00022475"/>
    </source>
</evidence>
<organism evidence="9 10">
    <name type="scientific">Candidatus Flavonifractor merdipullorum</name>
    <dbReference type="NCBI Taxonomy" id="2838590"/>
    <lineage>
        <taxon>Bacteria</taxon>
        <taxon>Bacillati</taxon>
        <taxon>Bacillota</taxon>
        <taxon>Clostridia</taxon>
        <taxon>Eubacteriales</taxon>
        <taxon>Oscillospiraceae</taxon>
        <taxon>Flavonifractor</taxon>
    </lineage>
</organism>
<feature type="transmembrane region" description="Helical" evidence="8">
    <location>
        <begin position="313"/>
        <end position="334"/>
    </location>
</feature>
<evidence type="ECO:0000313" key="9">
    <source>
        <dbReference type="EMBL" id="HIW94858.1"/>
    </source>
</evidence>
<name>A0A9D1UPH8_9FIRM</name>
<dbReference type="EMBL" id="DXGA01000217">
    <property type="protein sequence ID" value="HIW94858.1"/>
    <property type="molecule type" value="Genomic_DNA"/>
</dbReference>
<keyword evidence="6 8" id="KW-1133">Transmembrane helix</keyword>
<keyword evidence="4" id="KW-1003">Cell membrane</keyword>
<evidence type="ECO:0000256" key="5">
    <source>
        <dbReference type="ARBA" id="ARBA00022692"/>
    </source>
</evidence>
<reference evidence="9" key="2">
    <citation type="submission" date="2021-04" db="EMBL/GenBank/DDBJ databases">
        <authorList>
            <person name="Gilroy R."/>
        </authorList>
    </citation>
    <scope>NUCLEOTIDE SEQUENCE</scope>
    <source>
        <strain evidence="9">ChiGjej6B6-1540</strain>
    </source>
</reference>
<dbReference type="GO" id="GO:0005886">
    <property type="term" value="C:plasma membrane"/>
    <property type="evidence" value="ECO:0007669"/>
    <property type="project" value="UniProtKB-SubCell"/>
</dbReference>
<dbReference type="Pfam" id="PF01594">
    <property type="entry name" value="AI-2E_transport"/>
    <property type="match status" value="1"/>
</dbReference>
<dbReference type="AlphaFoldDB" id="A0A9D1UPH8"/>
<comment type="caution">
    <text evidence="9">The sequence shown here is derived from an EMBL/GenBank/DDBJ whole genome shotgun (WGS) entry which is preliminary data.</text>
</comment>
<feature type="transmembrane region" description="Helical" evidence="8">
    <location>
        <begin position="258"/>
        <end position="279"/>
    </location>
</feature>
<proteinExistence type="inferred from homology"/>
<evidence type="ECO:0000256" key="6">
    <source>
        <dbReference type="ARBA" id="ARBA00022989"/>
    </source>
</evidence>
<evidence type="ECO:0000256" key="3">
    <source>
        <dbReference type="ARBA" id="ARBA00022448"/>
    </source>
</evidence>
<feature type="transmembrane region" description="Helical" evidence="8">
    <location>
        <begin position="285"/>
        <end position="306"/>
    </location>
</feature>